<accession>A0A1X0LYB0</accession>
<dbReference type="InterPro" id="IPR025442">
    <property type="entry name" value="DUF4185"/>
</dbReference>
<proteinExistence type="predicted"/>
<evidence type="ECO:0000313" key="2">
    <source>
        <dbReference type="Proteomes" id="UP000230886"/>
    </source>
</evidence>
<dbReference type="Pfam" id="PF13810">
    <property type="entry name" value="DUF4185"/>
    <property type="match status" value="1"/>
</dbReference>
<dbReference type="RefSeq" id="WP_064113694.1">
    <property type="nucleotide sequence ID" value="NZ_CP064920.1"/>
</dbReference>
<reference evidence="1 2" key="1">
    <citation type="submission" date="2017-07" db="EMBL/GenBank/DDBJ databases">
        <title>Draft sequence of Rhodococcus enclensis 23b-28.</title>
        <authorList>
            <person name="Besaury L."/>
            <person name="Sancelme M."/>
            <person name="Amato P."/>
            <person name="Lallement A."/>
            <person name="Delort A.-M."/>
        </authorList>
    </citation>
    <scope>NUCLEOTIDE SEQUENCE [LARGE SCALE GENOMIC DNA]</scope>
    <source>
        <strain evidence="1 2">23b-28</strain>
    </source>
</reference>
<evidence type="ECO:0000313" key="1">
    <source>
        <dbReference type="EMBL" id="PCK28026.1"/>
    </source>
</evidence>
<organism evidence="1 2">
    <name type="scientific">Rhodococcus qingshengii</name>
    <dbReference type="NCBI Taxonomy" id="334542"/>
    <lineage>
        <taxon>Bacteria</taxon>
        <taxon>Bacillati</taxon>
        <taxon>Actinomycetota</taxon>
        <taxon>Actinomycetes</taxon>
        <taxon>Mycobacteriales</taxon>
        <taxon>Nocardiaceae</taxon>
        <taxon>Rhodococcus</taxon>
        <taxon>Rhodococcus erythropolis group</taxon>
    </lineage>
</organism>
<accession>A0A2A5JF75</accession>
<comment type="caution">
    <text evidence="1">The sequence shown here is derived from an EMBL/GenBank/DDBJ whole genome shotgun (WGS) entry which is preliminary data.</text>
</comment>
<dbReference type="AlphaFoldDB" id="A0A1X0LYB0"/>
<dbReference type="EMBL" id="NOVD01000003">
    <property type="protein sequence ID" value="PCK28026.1"/>
    <property type="molecule type" value="Genomic_DNA"/>
</dbReference>
<protein>
    <submittedName>
        <fullName evidence="1">DUF4185 domain-containing protein</fullName>
    </submittedName>
</protein>
<sequence>MFRAGRSLGVFGVVAALAAAAVTAVASPAMAAPGCVGVSGVGSSGGPANAAPWLNGNTGGLPGLSGRTTAIEKVTGTYSPNKTVDRFNVLGTDLGIMWDNGAGQILTAFGDTTGLSRNPGCDGLVGEWRSNVLFRSSDRVLADGMRIDSAPMDGTAQAREIISGLKIPGVEASSIPTSGIAVNGVQYLSYMSVRNWGEAGQWSTNYSQIATSSDNGETWTTRPETLRPNIGGVLPAGVAPVAGSENFQMSSMVKDGGFVYNYGTPAGRSGEVRLSRVPEGAILDLSAYEYWNGNGWILADPAAAVPVMDGRIGEVSVQYNEFLGKFVAMYADAFSSIVMRTAPSPVGPWTAPETLVNLVEVPGIYAAYIHPWSSGSDLYFLATTWADYNVMLMRTTLVR</sequence>
<dbReference type="Proteomes" id="UP000230886">
    <property type="component" value="Unassembled WGS sequence"/>
</dbReference>
<name>A0A1X0LYB0_RHOSG</name>
<gene>
    <name evidence="1" type="ORF">CHR55_06180</name>
</gene>